<name>A0AAV4A823_9GAST</name>
<organism evidence="2 3">
    <name type="scientific">Plakobranchus ocellatus</name>
    <dbReference type="NCBI Taxonomy" id="259542"/>
    <lineage>
        <taxon>Eukaryota</taxon>
        <taxon>Metazoa</taxon>
        <taxon>Spiralia</taxon>
        <taxon>Lophotrochozoa</taxon>
        <taxon>Mollusca</taxon>
        <taxon>Gastropoda</taxon>
        <taxon>Heterobranchia</taxon>
        <taxon>Euthyneura</taxon>
        <taxon>Panpulmonata</taxon>
        <taxon>Sacoglossa</taxon>
        <taxon>Placobranchoidea</taxon>
        <taxon>Plakobranchidae</taxon>
        <taxon>Plakobranchus</taxon>
    </lineage>
</organism>
<reference evidence="2 3" key="1">
    <citation type="journal article" date="2021" name="Elife">
        <title>Chloroplast acquisition without the gene transfer in kleptoplastic sea slugs, Plakobranchus ocellatus.</title>
        <authorList>
            <person name="Maeda T."/>
            <person name="Takahashi S."/>
            <person name="Yoshida T."/>
            <person name="Shimamura S."/>
            <person name="Takaki Y."/>
            <person name="Nagai Y."/>
            <person name="Toyoda A."/>
            <person name="Suzuki Y."/>
            <person name="Arimoto A."/>
            <person name="Ishii H."/>
            <person name="Satoh N."/>
            <person name="Nishiyama T."/>
            <person name="Hasebe M."/>
            <person name="Maruyama T."/>
            <person name="Minagawa J."/>
            <person name="Obokata J."/>
            <person name="Shigenobu S."/>
        </authorList>
    </citation>
    <scope>NUCLEOTIDE SEQUENCE [LARGE SCALE GENOMIC DNA]</scope>
</reference>
<dbReference type="EMBL" id="BLXT01003725">
    <property type="protein sequence ID" value="GFO03412.1"/>
    <property type="molecule type" value="Genomic_DNA"/>
</dbReference>
<keyword evidence="3" id="KW-1185">Reference proteome</keyword>
<dbReference type="AlphaFoldDB" id="A0AAV4A823"/>
<evidence type="ECO:0000313" key="2">
    <source>
        <dbReference type="EMBL" id="GFO03412.1"/>
    </source>
</evidence>
<evidence type="ECO:0000256" key="1">
    <source>
        <dbReference type="SAM" id="MobiDB-lite"/>
    </source>
</evidence>
<protein>
    <submittedName>
        <fullName evidence="2">Uncharacterized protein</fullName>
    </submittedName>
</protein>
<gene>
    <name evidence="2" type="ORF">PoB_002991700</name>
</gene>
<accession>A0AAV4A823</accession>
<feature type="region of interest" description="Disordered" evidence="1">
    <location>
        <begin position="36"/>
        <end position="92"/>
    </location>
</feature>
<dbReference type="Proteomes" id="UP000735302">
    <property type="component" value="Unassembled WGS sequence"/>
</dbReference>
<evidence type="ECO:0000313" key="3">
    <source>
        <dbReference type="Proteomes" id="UP000735302"/>
    </source>
</evidence>
<comment type="caution">
    <text evidence="2">The sequence shown here is derived from an EMBL/GenBank/DDBJ whole genome shotgun (WGS) entry which is preliminary data.</text>
</comment>
<sequence length="92" mass="10225">MYLNGLRVPYKPFSPADPDYITLPSVGLAICTNRGSAAAEGRTPLKPRSSETDCPSLHSKPEVVRHVNIQHSKDRSVADGEERRKRPEILQD</sequence>
<feature type="compositionally biased region" description="Basic and acidic residues" evidence="1">
    <location>
        <begin position="59"/>
        <end position="92"/>
    </location>
</feature>
<proteinExistence type="predicted"/>